<proteinExistence type="predicted"/>
<dbReference type="InterPro" id="IPR021759">
    <property type="entry name" value="WxLIP_HBD"/>
</dbReference>
<protein>
    <submittedName>
        <fullName evidence="4">DUF916 and DUF3324 domain-containing protein</fullName>
    </submittedName>
</protein>
<keyword evidence="1" id="KW-0812">Transmembrane</keyword>
<dbReference type="AlphaFoldDB" id="A0AAW8R9G6"/>
<evidence type="ECO:0000313" key="5">
    <source>
        <dbReference type="Proteomes" id="UP001249945"/>
    </source>
</evidence>
<evidence type="ECO:0000259" key="2">
    <source>
        <dbReference type="Pfam" id="PF06030"/>
    </source>
</evidence>
<evidence type="ECO:0000256" key="1">
    <source>
        <dbReference type="SAM" id="Phobius"/>
    </source>
</evidence>
<dbReference type="RefSeq" id="WP_311779767.1">
    <property type="nucleotide sequence ID" value="NZ_JALRMR010000001.1"/>
</dbReference>
<keyword evidence="1" id="KW-0472">Membrane</keyword>
<gene>
    <name evidence="4" type="ORF">MX635_00950</name>
</gene>
<reference evidence="4" key="1">
    <citation type="submission" date="2022-04" db="EMBL/GenBank/DDBJ databases">
        <title>Draft genome sequences of lactic acid bacteria (LAB) strains involved in meat spoilage.</title>
        <authorList>
            <person name="Palevich N."/>
        </authorList>
    </citation>
    <scope>NUCLEOTIDE SEQUENCE</scope>
    <source>
        <strain evidence="4">9-14</strain>
    </source>
</reference>
<comment type="caution">
    <text evidence="4">The sequence shown here is derived from an EMBL/GenBank/DDBJ whole genome shotgun (WGS) entry which is preliminary data.</text>
</comment>
<dbReference type="EMBL" id="JALRMR010000001">
    <property type="protein sequence ID" value="MDT1972958.1"/>
    <property type="molecule type" value="Genomic_DNA"/>
</dbReference>
<name>A0AAW8R9G6_CARDV</name>
<dbReference type="Pfam" id="PF06030">
    <property type="entry name" value="WxLIP_PGBD"/>
    <property type="match status" value="1"/>
</dbReference>
<dbReference type="Proteomes" id="UP001249945">
    <property type="component" value="Unassembled WGS sequence"/>
</dbReference>
<sequence length="336" mass="37653">MKKIISYLFSLFILVGFVLPISVEAAEMNFSVQAVIPENQVDKGKTYFDLKMSPDQKQDLEITMKNDTSKDVTVEIGINTATTNDNGIADYSGNSEKKDSTLKYDLSELIEIEKEVTIPAKGETTITAHLKMPAETFDGVLLGGFTFVEKESTENKEVQEGAQIVNKFAYTIGIQLQETDKLIEPELVLNDVLPGQVNFRNVVQANIQNTEAAIIKNLTVDGKIFKKDGKEALYEAKRTDLRIAPNSNFNFGISLENEEFKPGTYVFKGVANSGEKEWKFEKEFTIKSEVAKELNSTAVELDKDYSLYIYLSIGLVVLILLLIILYLLKKIKSNKQ</sequence>
<evidence type="ECO:0000259" key="3">
    <source>
        <dbReference type="Pfam" id="PF11797"/>
    </source>
</evidence>
<dbReference type="Pfam" id="PF11797">
    <property type="entry name" value="WxLIP_HBD"/>
    <property type="match status" value="1"/>
</dbReference>
<evidence type="ECO:0000313" key="4">
    <source>
        <dbReference type="EMBL" id="MDT1972958.1"/>
    </source>
</evidence>
<organism evidence="4 5">
    <name type="scientific">Carnobacterium divergens</name>
    <name type="common">Lactobacillus divergens</name>
    <dbReference type="NCBI Taxonomy" id="2748"/>
    <lineage>
        <taxon>Bacteria</taxon>
        <taxon>Bacillati</taxon>
        <taxon>Bacillota</taxon>
        <taxon>Bacilli</taxon>
        <taxon>Lactobacillales</taxon>
        <taxon>Carnobacteriaceae</taxon>
        <taxon>Carnobacterium</taxon>
    </lineage>
</organism>
<feature type="domain" description="WxL Interacting Protein host binding" evidence="3">
    <location>
        <begin position="160"/>
        <end position="295"/>
    </location>
</feature>
<feature type="transmembrane region" description="Helical" evidence="1">
    <location>
        <begin position="307"/>
        <end position="328"/>
    </location>
</feature>
<accession>A0AAW8R9G6</accession>
<feature type="domain" description="WxL Interacting Protein peptidoglycan binding" evidence="2">
    <location>
        <begin position="30"/>
        <end position="148"/>
    </location>
</feature>
<dbReference type="InterPro" id="IPR010317">
    <property type="entry name" value="WxLIP_PGBD"/>
</dbReference>
<keyword evidence="1" id="KW-1133">Transmembrane helix</keyword>